<keyword evidence="2" id="KW-1185">Reference proteome</keyword>
<protein>
    <submittedName>
        <fullName evidence="1">Uncharacterized protein</fullName>
    </submittedName>
</protein>
<dbReference type="Proteomes" id="UP000244855">
    <property type="component" value="Unassembled WGS sequence"/>
</dbReference>
<dbReference type="EMBL" id="KZ805484">
    <property type="protein sequence ID" value="PVH95775.1"/>
    <property type="molecule type" value="Genomic_DNA"/>
</dbReference>
<name>A0A2V1DCP8_9PLEO</name>
<dbReference type="PANTHER" id="PTHR39697:SF2">
    <property type="entry name" value="CYANOVIRIN-N DOMAIN-CONTAINING PROTEIN"/>
    <property type="match status" value="1"/>
</dbReference>
<dbReference type="AlphaFoldDB" id="A0A2V1DCP8"/>
<evidence type="ECO:0000313" key="1">
    <source>
        <dbReference type="EMBL" id="PVH95775.1"/>
    </source>
</evidence>
<organism evidence="1 2">
    <name type="scientific">Periconia macrospinosa</name>
    <dbReference type="NCBI Taxonomy" id="97972"/>
    <lineage>
        <taxon>Eukaryota</taxon>
        <taxon>Fungi</taxon>
        <taxon>Dikarya</taxon>
        <taxon>Ascomycota</taxon>
        <taxon>Pezizomycotina</taxon>
        <taxon>Dothideomycetes</taxon>
        <taxon>Pleosporomycetidae</taxon>
        <taxon>Pleosporales</taxon>
        <taxon>Massarineae</taxon>
        <taxon>Periconiaceae</taxon>
        <taxon>Periconia</taxon>
    </lineage>
</organism>
<accession>A0A2V1DCP8</accession>
<dbReference type="OrthoDB" id="5289641at2759"/>
<gene>
    <name evidence="1" type="ORF">DM02DRAFT_659818</name>
</gene>
<proteinExistence type="predicted"/>
<evidence type="ECO:0000313" key="2">
    <source>
        <dbReference type="Proteomes" id="UP000244855"/>
    </source>
</evidence>
<dbReference type="PANTHER" id="PTHR39697">
    <property type="entry name" value="RICIN B LECTIN DOMAIN-CONTAINING PROTEIN-RELATED"/>
    <property type="match status" value="1"/>
</dbReference>
<reference evidence="1 2" key="1">
    <citation type="journal article" date="2018" name="Sci. Rep.">
        <title>Comparative genomics provides insights into the lifestyle and reveals functional heterogeneity of dark septate endophytic fungi.</title>
        <authorList>
            <person name="Knapp D.G."/>
            <person name="Nemeth J.B."/>
            <person name="Barry K."/>
            <person name="Hainaut M."/>
            <person name="Henrissat B."/>
            <person name="Johnson J."/>
            <person name="Kuo A."/>
            <person name="Lim J.H.P."/>
            <person name="Lipzen A."/>
            <person name="Nolan M."/>
            <person name="Ohm R.A."/>
            <person name="Tamas L."/>
            <person name="Grigoriev I.V."/>
            <person name="Spatafora J.W."/>
            <person name="Nagy L.G."/>
            <person name="Kovacs G.M."/>
        </authorList>
    </citation>
    <scope>NUCLEOTIDE SEQUENCE [LARGE SCALE GENOMIC DNA]</scope>
    <source>
        <strain evidence="1 2">DSE2036</strain>
    </source>
</reference>
<sequence>MDVEGRETALPSDYDRDSDSFTAYTPSATTNSAAIPHHPAISEPQMSSIPTPGLSFHIKCIETGKVITIQKGEVVLALESEQSTRWECVENHGFLGFRDPSSYNFLGYNNHEELCCKVRHHMLWERFHVKETKRGSYHISMTHYDNWIGLMLGGELRPLGRFEKDGLEKIKLTADRGSAINWRFINVPA</sequence>